<name>A0ABY1VN82_9ACTO</name>
<keyword evidence="1" id="KW-1133">Transmembrane helix</keyword>
<keyword evidence="1" id="KW-0472">Membrane</keyword>
<feature type="transmembrane region" description="Helical" evidence="1">
    <location>
        <begin position="218"/>
        <end position="242"/>
    </location>
</feature>
<comment type="caution">
    <text evidence="2">The sequence shown here is derived from an EMBL/GenBank/DDBJ whole genome shotgun (WGS) entry which is preliminary data.</text>
</comment>
<feature type="transmembrane region" description="Helical" evidence="1">
    <location>
        <begin position="267"/>
        <end position="294"/>
    </location>
</feature>
<evidence type="ECO:0000256" key="1">
    <source>
        <dbReference type="SAM" id="Phobius"/>
    </source>
</evidence>
<accession>A0ABY1VN82</accession>
<keyword evidence="1" id="KW-0812">Transmembrane</keyword>
<evidence type="ECO:0008006" key="4">
    <source>
        <dbReference type="Google" id="ProtNLM"/>
    </source>
</evidence>
<organism evidence="2 3">
    <name type="scientific">Actinomyces bovis</name>
    <dbReference type="NCBI Taxonomy" id="1658"/>
    <lineage>
        <taxon>Bacteria</taxon>
        <taxon>Bacillati</taxon>
        <taxon>Actinomycetota</taxon>
        <taxon>Actinomycetes</taxon>
        <taxon>Actinomycetales</taxon>
        <taxon>Actinomycetaceae</taxon>
        <taxon>Actinomyces</taxon>
    </lineage>
</organism>
<feature type="transmembrane region" description="Helical" evidence="1">
    <location>
        <begin position="175"/>
        <end position="197"/>
    </location>
</feature>
<evidence type="ECO:0000313" key="2">
    <source>
        <dbReference type="EMBL" id="SPT53554.1"/>
    </source>
</evidence>
<dbReference type="EMBL" id="UAPQ01000007">
    <property type="protein sequence ID" value="SPT53554.1"/>
    <property type="molecule type" value="Genomic_DNA"/>
</dbReference>
<keyword evidence="3" id="KW-1185">Reference proteome</keyword>
<gene>
    <name evidence="2" type="ORF">NCTC11535_01223</name>
</gene>
<reference evidence="2 3" key="1">
    <citation type="submission" date="2018-06" db="EMBL/GenBank/DDBJ databases">
        <authorList>
            <consortium name="Pathogen Informatics"/>
            <person name="Doyle S."/>
        </authorList>
    </citation>
    <scope>NUCLEOTIDE SEQUENCE [LARGE SCALE GENOMIC DNA]</scope>
    <source>
        <strain evidence="2 3">NCTC11535</strain>
    </source>
</reference>
<protein>
    <recommendedName>
        <fullName evidence="4">FtsX-like permease family</fullName>
    </recommendedName>
</protein>
<dbReference type="Proteomes" id="UP000250006">
    <property type="component" value="Unassembled WGS sequence"/>
</dbReference>
<dbReference type="RefSeq" id="WP_126622343.1">
    <property type="nucleotide sequence ID" value="NZ_UAPQ01000007.1"/>
</dbReference>
<evidence type="ECO:0000313" key="3">
    <source>
        <dbReference type="Proteomes" id="UP000250006"/>
    </source>
</evidence>
<proteinExistence type="predicted"/>
<sequence>MGSIQMLSLENRQAYGTTVLDIRDGERRDLSVLLHQLPDDVGVVKTNLVDERQGGEPKVFLTAACPVLESLELPCGTEVDPATVQITSPFHRYLSDGASAATVTASSLLSAPAFAQEPGAQPEGTVKILLVSRSRQNLDVDALQEIFTQKLPGAVVSEHSSWAESGADVQLDASWVMLLGAIGLGGLFIALALTVVADHRALSTTLAPIGSVTSSRSLSAGAAAWATAVPLLTAGVLGVLVYRAASLGMELAYGAADAYMWQARPAFIRGGLLITAATALLAGLLAARVAAGLVRSWRPGGQRE</sequence>